<dbReference type="PANTHER" id="PTHR35024:SF4">
    <property type="entry name" value="POLYMER-FORMING CYTOSKELETAL PROTEIN"/>
    <property type="match status" value="1"/>
</dbReference>
<protein>
    <submittedName>
        <fullName evidence="2">Protein CcmA, bactofilin family</fullName>
    </submittedName>
</protein>
<accession>A0A8X8L9P7</accession>
<sequence length="132" mass="13883">MLKLLSLIRKNGICCIPKGAVVHGGIDVSVPLYVYGTIYGEVKAGALVYLGNTGSIVGNVHAARLVVYGQIQGEIMISGEAKMMNSANIIGNISASPLVIDKDARIDGQVNAIHQSAADNNDTAPTQPPRWI</sequence>
<organism evidence="2 3">
    <name type="scientific">Hydrobacter penzbergensis</name>
    <dbReference type="NCBI Taxonomy" id="1235997"/>
    <lineage>
        <taxon>Bacteria</taxon>
        <taxon>Pseudomonadati</taxon>
        <taxon>Bacteroidota</taxon>
        <taxon>Chitinophagia</taxon>
        <taxon>Chitinophagales</taxon>
        <taxon>Chitinophagaceae</taxon>
        <taxon>Hydrobacter</taxon>
    </lineage>
</organism>
<dbReference type="PANTHER" id="PTHR35024">
    <property type="entry name" value="HYPOTHETICAL CYTOSOLIC PROTEIN"/>
    <property type="match status" value="1"/>
</dbReference>
<evidence type="ECO:0000313" key="2">
    <source>
        <dbReference type="EMBL" id="SDW08057.1"/>
    </source>
</evidence>
<comment type="similarity">
    <text evidence="1">Belongs to the bactofilin family.</text>
</comment>
<dbReference type="RefSeq" id="WP_092721368.1">
    <property type="nucleotide sequence ID" value="NZ_FNNO01000001.1"/>
</dbReference>
<dbReference type="Proteomes" id="UP000198711">
    <property type="component" value="Unassembled WGS sequence"/>
</dbReference>
<reference evidence="2 3" key="1">
    <citation type="submission" date="2016-10" db="EMBL/GenBank/DDBJ databases">
        <authorList>
            <person name="Varghese N."/>
            <person name="Submissions S."/>
        </authorList>
    </citation>
    <scope>NUCLEOTIDE SEQUENCE [LARGE SCALE GENOMIC DNA]</scope>
    <source>
        <strain evidence="2 3">DSM 25353</strain>
    </source>
</reference>
<evidence type="ECO:0000256" key="1">
    <source>
        <dbReference type="ARBA" id="ARBA00044755"/>
    </source>
</evidence>
<dbReference type="AlphaFoldDB" id="A0A8X8L9P7"/>
<comment type="caution">
    <text evidence="2">The sequence shown here is derived from an EMBL/GenBank/DDBJ whole genome shotgun (WGS) entry which is preliminary data.</text>
</comment>
<proteinExistence type="inferred from homology"/>
<name>A0A8X8L9P7_9BACT</name>
<dbReference type="EMBL" id="FNNO01000001">
    <property type="protein sequence ID" value="SDW08057.1"/>
    <property type="molecule type" value="Genomic_DNA"/>
</dbReference>
<keyword evidence="3" id="KW-1185">Reference proteome</keyword>
<gene>
    <name evidence="2" type="ORF">SAMN05444410_101190</name>
</gene>
<dbReference type="InterPro" id="IPR007607">
    <property type="entry name" value="BacA/B"/>
</dbReference>
<evidence type="ECO:0000313" key="3">
    <source>
        <dbReference type="Proteomes" id="UP000198711"/>
    </source>
</evidence>
<dbReference type="Pfam" id="PF04519">
    <property type="entry name" value="Bactofilin"/>
    <property type="match status" value="1"/>
</dbReference>